<dbReference type="EMBL" id="CP015056">
    <property type="protein sequence ID" value="QGN15530.1"/>
    <property type="molecule type" value="Genomic_DNA"/>
</dbReference>
<evidence type="ECO:0000256" key="3">
    <source>
        <dbReference type="ARBA" id="ARBA00010108"/>
    </source>
</evidence>
<evidence type="ECO:0000256" key="6">
    <source>
        <dbReference type="ARBA" id="ARBA00022630"/>
    </source>
</evidence>
<evidence type="ECO:0000256" key="5">
    <source>
        <dbReference type="ARBA" id="ARBA00017394"/>
    </source>
</evidence>
<name>A0ABX6ET70_KLUMA</name>
<keyword evidence="15" id="KW-1185">Reference proteome</keyword>
<evidence type="ECO:0000256" key="7">
    <source>
        <dbReference type="ARBA" id="ARBA00022643"/>
    </source>
</evidence>
<evidence type="ECO:0000313" key="14">
    <source>
        <dbReference type="EMBL" id="QGN15530.1"/>
    </source>
</evidence>
<evidence type="ECO:0000256" key="4">
    <source>
        <dbReference type="ARBA" id="ARBA00012105"/>
    </source>
</evidence>
<dbReference type="SMART" id="SM00904">
    <property type="entry name" value="Flavokinase"/>
    <property type="match status" value="1"/>
</dbReference>
<reference evidence="14 15" key="1">
    <citation type="submission" date="2016-03" db="EMBL/GenBank/DDBJ databases">
        <title>How can Kluyveromyces marxianus grow so fast - potential evolutionary course in Saccharomyces Complex revealed by comparative genomics.</title>
        <authorList>
            <person name="Mo W."/>
            <person name="Lu W."/>
            <person name="Yang X."/>
            <person name="Qi J."/>
            <person name="Lv H."/>
        </authorList>
    </citation>
    <scope>NUCLEOTIDE SEQUENCE [LARGE SCALE GENOMIC DNA]</scope>
    <source>
        <strain evidence="14 15">FIM1</strain>
    </source>
</reference>
<dbReference type="Gene3D" id="2.40.30.30">
    <property type="entry name" value="Riboflavin kinase-like"/>
    <property type="match status" value="1"/>
</dbReference>
<comment type="function">
    <text evidence="1">Catalyzes the phosphorylation of riboflavin (vitamin B2) to form flavin mononucleotide (FMN) coenzyme.</text>
</comment>
<evidence type="ECO:0000256" key="11">
    <source>
        <dbReference type="ARBA" id="ARBA00029960"/>
    </source>
</evidence>
<reference evidence="14 15" key="2">
    <citation type="submission" date="2019-11" db="EMBL/GenBank/DDBJ databases">
        <authorList>
            <person name="Lu H."/>
        </authorList>
    </citation>
    <scope>NUCLEOTIDE SEQUENCE [LARGE SCALE GENOMIC DNA]</scope>
    <source>
        <strain evidence="14 15">FIM1</strain>
    </source>
</reference>
<dbReference type="GO" id="GO:0016301">
    <property type="term" value="F:kinase activity"/>
    <property type="evidence" value="ECO:0007669"/>
    <property type="project" value="UniProtKB-KW"/>
</dbReference>
<evidence type="ECO:0000256" key="9">
    <source>
        <dbReference type="ARBA" id="ARBA00022741"/>
    </source>
</evidence>
<sequence length="187" mass="21003">MPEMTRKCDVPIPEAPEAPYPITTTYVDVIAGFGRGSSELGIPTANVPINDLPSIIQTLDTGVYFGWCRLKPMPGSEPKSEQRPDGRQVNYNNGTSLSDTDLTVLPVVLSLGWNPFYQNKNKTVELHIIHEFATDFYGAQVKFNILGYIRPELDYTSKEALIADIHRDIDITKEKLQLPGYQKFKDI</sequence>
<comment type="pathway">
    <text evidence="2">Cofactor biosynthesis; FMN biosynthesis; FMN from riboflavin (ATP route): step 1/1.</text>
</comment>
<feature type="region of interest" description="Disordered" evidence="12">
    <location>
        <begin position="74"/>
        <end position="94"/>
    </location>
</feature>
<dbReference type="PANTHER" id="PTHR22749:SF6">
    <property type="entry name" value="RIBOFLAVIN KINASE"/>
    <property type="match status" value="1"/>
</dbReference>
<dbReference type="SUPFAM" id="SSF82114">
    <property type="entry name" value="Riboflavin kinase-like"/>
    <property type="match status" value="1"/>
</dbReference>
<keyword evidence="10" id="KW-0067">ATP-binding</keyword>
<keyword evidence="7" id="KW-0288">FMN</keyword>
<organism evidence="14 15">
    <name type="scientific">Kluyveromyces marxianus</name>
    <name type="common">Yeast</name>
    <name type="synonym">Candida kefyr</name>
    <dbReference type="NCBI Taxonomy" id="4911"/>
    <lineage>
        <taxon>Eukaryota</taxon>
        <taxon>Fungi</taxon>
        <taxon>Dikarya</taxon>
        <taxon>Ascomycota</taxon>
        <taxon>Saccharomycotina</taxon>
        <taxon>Saccharomycetes</taxon>
        <taxon>Saccharomycetales</taxon>
        <taxon>Saccharomycetaceae</taxon>
        <taxon>Kluyveromyces</taxon>
    </lineage>
</organism>
<proteinExistence type="inferred from homology"/>
<keyword evidence="9" id="KW-0547">Nucleotide-binding</keyword>
<evidence type="ECO:0000256" key="8">
    <source>
        <dbReference type="ARBA" id="ARBA00022679"/>
    </source>
</evidence>
<dbReference type="InterPro" id="IPR015865">
    <property type="entry name" value="Riboflavin_kinase_bac/euk"/>
</dbReference>
<feature type="domain" description="Riboflavin kinase" evidence="13">
    <location>
        <begin position="22"/>
        <end position="177"/>
    </location>
</feature>
<comment type="similarity">
    <text evidence="3">Belongs to the flavokinase family.</text>
</comment>
<accession>A0ABX6ET70</accession>
<dbReference type="InterPro" id="IPR023465">
    <property type="entry name" value="Riboflavin_kinase_dom_sf"/>
</dbReference>
<gene>
    <name evidence="14" type="primary">FMN1</name>
    <name evidence="14" type="ORF">FIM1_2221</name>
</gene>
<keyword evidence="6" id="KW-0285">Flavoprotein</keyword>
<dbReference type="EC" id="2.7.1.26" evidence="4"/>
<evidence type="ECO:0000259" key="13">
    <source>
        <dbReference type="SMART" id="SM00904"/>
    </source>
</evidence>
<evidence type="ECO:0000256" key="12">
    <source>
        <dbReference type="SAM" id="MobiDB-lite"/>
    </source>
</evidence>
<dbReference type="InterPro" id="IPR023468">
    <property type="entry name" value="Riboflavin_kinase"/>
</dbReference>
<dbReference type="Proteomes" id="UP000422736">
    <property type="component" value="Chromosome 3"/>
</dbReference>
<evidence type="ECO:0000256" key="10">
    <source>
        <dbReference type="ARBA" id="ARBA00022840"/>
    </source>
</evidence>
<evidence type="ECO:0000313" key="15">
    <source>
        <dbReference type="Proteomes" id="UP000422736"/>
    </source>
</evidence>
<evidence type="ECO:0000256" key="1">
    <source>
        <dbReference type="ARBA" id="ARBA00003572"/>
    </source>
</evidence>
<evidence type="ECO:0000256" key="2">
    <source>
        <dbReference type="ARBA" id="ARBA00005201"/>
    </source>
</evidence>
<keyword evidence="8" id="KW-0808">Transferase</keyword>
<dbReference type="Pfam" id="PF01687">
    <property type="entry name" value="Flavokinase"/>
    <property type="match status" value="1"/>
</dbReference>
<keyword evidence="14" id="KW-0418">Kinase</keyword>
<protein>
    <recommendedName>
        <fullName evidence="5">Riboflavin kinase</fullName>
        <ecNumber evidence="4">2.7.1.26</ecNumber>
    </recommendedName>
    <alternativeName>
        <fullName evidence="11">Flavin mononucleotide kinase 1</fullName>
    </alternativeName>
</protein>
<dbReference type="PANTHER" id="PTHR22749">
    <property type="entry name" value="RIBOFLAVIN KINASE/FMN ADENYLYLTRANSFERASE"/>
    <property type="match status" value="1"/>
</dbReference>